<sequence>MDGRGELLQRLKRLNQAQFEEVLFRLGIDPAIIPSQFAEQSLRAIRVIQRLEQETEGFERLNQTLAESAISIIGEQYIGYEI</sequence>
<dbReference type="Proteomes" id="UP000003835">
    <property type="component" value="Unassembled WGS sequence"/>
</dbReference>
<protein>
    <submittedName>
        <fullName evidence="1">Uncharacterized protein</fullName>
    </submittedName>
</protein>
<reference evidence="1 2" key="1">
    <citation type="submission" date="2008-07" db="EMBL/GenBank/DDBJ databases">
        <authorList>
            <person name="Tandeau de Marsac N."/>
            <person name="Ferriera S."/>
            <person name="Johnson J."/>
            <person name="Kravitz S."/>
            <person name="Beeson K."/>
            <person name="Sutton G."/>
            <person name="Rogers Y.-H."/>
            <person name="Friedman R."/>
            <person name="Frazier M."/>
            <person name="Venter J.C."/>
        </authorList>
    </citation>
    <scope>NUCLEOTIDE SEQUENCE [LARGE SCALE GENOMIC DNA]</scope>
    <source>
        <strain evidence="1 2">PCC 7420</strain>
    </source>
</reference>
<accession>B4W558</accession>
<dbReference type="STRING" id="118168.MC7420_5298"/>
<dbReference type="AlphaFoldDB" id="B4W558"/>
<proteinExistence type="predicted"/>
<dbReference type="RefSeq" id="WP_006106525.1">
    <property type="nucleotide sequence ID" value="NZ_DS989884.1"/>
</dbReference>
<organism evidence="1 2">
    <name type="scientific">Coleofasciculus chthonoplastes PCC 7420</name>
    <dbReference type="NCBI Taxonomy" id="118168"/>
    <lineage>
        <taxon>Bacteria</taxon>
        <taxon>Bacillati</taxon>
        <taxon>Cyanobacteriota</taxon>
        <taxon>Cyanophyceae</taxon>
        <taxon>Coleofasciculales</taxon>
        <taxon>Coleofasciculaceae</taxon>
        <taxon>Coleofasciculus</taxon>
    </lineage>
</organism>
<dbReference type="EMBL" id="DS989884">
    <property type="protein sequence ID" value="EDX70670.1"/>
    <property type="molecule type" value="Genomic_DNA"/>
</dbReference>
<evidence type="ECO:0000313" key="1">
    <source>
        <dbReference type="EMBL" id="EDX70670.1"/>
    </source>
</evidence>
<gene>
    <name evidence="1" type="ORF">MC7420_5298</name>
</gene>
<keyword evidence="2" id="KW-1185">Reference proteome</keyword>
<evidence type="ECO:0000313" key="2">
    <source>
        <dbReference type="Proteomes" id="UP000003835"/>
    </source>
</evidence>
<name>B4W558_9CYAN</name>
<dbReference type="HOGENOM" id="CLU_2552387_0_0_3"/>